<reference evidence="1 2" key="1">
    <citation type="submission" date="2019-06" db="EMBL/GenBank/DDBJ databases">
        <title>A chromosomal-level reference genome of Carpinus fangiana (Coryloideae, Betulaceae).</title>
        <authorList>
            <person name="Yang X."/>
            <person name="Wang Z."/>
            <person name="Zhang L."/>
            <person name="Hao G."/>
            <person name="Liu J."/>
            <person name="Yang Y."/>
        </authorList>
    </citation>
    <scope>NUCLEOTIDE SEQUENCE [LARGE SCALE GENOMIC DNA]</scope>
    <source>
        <strain evidence="1">Cfa_2016G</strain>
        <tissue evidence="1">Leaf</tissue>
    </source>
</reference>
<proteinExistence type="predicted"/>
<dbReference type="AlphaFoldDB" id="A0A660KPI4"/>
<evidence type="ECO:0000313" key="1">
    <source>
        <dbReference type="EMBL" id="KAE8037185.1"/>
    </source>
</evidence>
<name>A0A660KPI4_9ROSI</name>
<organism evidence="1 2">
    <name type="scientific">Carpinus fangiana</name>
    <dbReference type="NCBI Taxonomy" id="176857"/>
    <lineage>
        <taxon>Eukaryota</taxon>
        <taxon>Viridiplantae</taxon>
        <taxon>Streptophyta</taxon>
        <taxon>Embryophyta</taxon>
        <taxon>Tracheophyta</taxon>
        <taxon>Spermatophyta</taxon>
        <taxon>Magnoliopsida</taxon>
        <taxon>eudicotyledons</taxon>
        <taxon>Gunneridae</taxon>
        <taxon>Pentapetalae</taxon>
        <taxon>rosids</taxon>
        <taxon>fabids</taxon>
        <taxon>Fagales</taxon>
        <taxon>Betulaceae</taxon>
        <taxon>Carpinus</taxon>
    </lineage>
</organism>
<accession>A0A660KPI4</accession>
<evidence type="ECO:0000313" key="2">
    <source>
        <dbReference type="Proteomes" id="UP000327013"/>
    </source>
</evidence>
<dbReference type="Proteomes" id="UP000327013">
    <property type="component" value="Chromosome 4"/>
</dbReference>
<sequence length="89" mass="9901">MGEGGGDRRRRAQFNLRSVSSVPHPPRRVVFLSASLMAEEAYLSIKVSSFTLPSWVREEEIGGGDPSSTSDLFPLFLTLQEEIYSFPLP</sequence>
<dbReference type="EMBL" id="CM017324">
    <property type="protein sequence ID" value="KAE8037185.1"/>
    <property type="molecule type" value="Genomic_DNA"/>
</dbReference>
<gene>
    <name evidence="1" type="ORF">FH972_009797</name>
</gene>
<protein>
    <submittedName>
        <fullName evidence="1">Uncharacterized protein</fullName>
    </submittedName>
</protein>
<keyword evidence="2" id="KW-1185">Reference proteome</keyword>